<dbReference type="SUPFAM" id="SSF55729">
    <property type="entry name" value="Acyl-CoA N-acyltransferases (Nat)"/>
    <property type="match status" value="1"/>
</dbReference>
<gene>
    <name evidence="2" type="ORF">DC430_18190</name>
</gene>
<dbReference type="Pfam" id="PF13302">
    <property type="entry name" value="Acetyltransf_3"/>
    <property type="match status" value="1"/>
</dbReference>
<protein>
    <submittedName>
        <fullName evidence="2">GNAT family N-acetyltransferase</fullName>
    </submittedName>
</protein>
<proteinExistence type="predicted"/>
<dbReference type="InterPro" id="IPR051531">
    <property type="entry name" value="N-acetyltransferase"/>
</dbReference>
<dbReference type="InterPro" id="IPR000182">
    <property type="entry name" value="GNAT_dom"/>
</dbReference>
<feature type="domain" description="N-acetyltransferase" evidence="1">
    <location>
        <begin position="9"/>
        <end position="167"/>
    </location>
</feature>
<dbReference type="Proteomes" id="UP000244335">
    <property type="component" value="Unassembled WGS sequence"/>
</dbReference>
<dbReference type="PANTHER" id="PTHR43792">
    <property type="entry name" value="GNAT FAMILY, PUTATIVE (AFU_ORTHOLOGUE AFUA_3G00765)-RELATED-RELATED"/>
    <property type="match status" value="1"/>
</dbReference>
<dbReference type="InterPro" id="IPR016181">
    <property type="entry name" value="Acyl_CoA_acyltransferase"/>
</dbReference>
<accession>A0AA92H7W0</accession>
<name>A0AA92H7W0_RHIRH</name>
<evidence type="ECO:0000313" key="2">
    <source>
        <dbReference type="EMBL" id="PVE51375.1"/>
    </source>
</evidence>
<comment type="caution">
    <text evidence="2">The sequence shown here is derived from an EMBL/GenBank/DDBJ whole genome shotgun (WGS) entry which is preliminary data.</text>
</comment>
<organism evidence="2 3">
    <name type="scientific">Rhizobium rhizogenes</name>
    <name type="common">Agrobacterium rhizogenes</name>
    <dbReference type="NCBI Taxonomy" id="359"/>
    <lineage>
        <taxon>Bacteria</taxon>
        <taxon>Pseudomonadati</taxon>
        <taxon>Pseudomonadota</taxon>
        <taxon>Alphaproteobacteria</taxon>
        <taxon>Hyphomicrobiales</taxon>
        <taxon>Rhizobiaceae</taxon>
        <taxon>Rhizobium/Agrobacterium group</taxon>
        <taxon>Rhizobium</taxon>
    </lineage>
</organism>
<dbReference type="Gene3D" id="3.40.630.30">
    <property type="match status" value="1"/>
</dbReference>
<dbReference type="AlphaFoldDB" id="A0AA92H7W0"/>
<evidence type="ECO:0000259" key="1">
    <source>
        <dbReference type="PROSITE" id="PS51186"/>
    </source>
</evidence>
<dbReference type="PANTHER" id="PTHR43792:SF1">
    <property type="entry name" value="N-ACETYLTRANSFERASE DOMAIN-CONTAINING PROTEIN"/>
    <property type="match status" value="1"/>
</dbReference>
<dbReference type="EMBL" id="QDFR01000007">
    <property type="protein sequence ID" value="PVE51375.1"/>
    <property type="molecule type" value="Genomic_DNA"/>
</dbReference>
<evidence type="ECO:0000313" key="3">
    <source>
        <dbReference type="Proteomes" id="UP000244335"/>
    </source>
</evidence>
<dbReference type="PROSITE" id="PS51186">
    <property type="entry name" value="GNAT"/>
    <property type="match status" value="1"/>
</dbReference>
<sequence>MEEIRTDRLVLRNFQAADAQDLFSYLHDPRPSCFFSQRLQNLDEAEAEAIKRGGSDEHIAVYSSEHRRMIGDLFATADEEGDTLSVGWNFNSDYAGRGYAYEAARAMFRWLFDERQIRRLYAYVEDNNLASQRLCEKLGMRREGLFLEFISFTKDEAGHPLYENTMQYALLRRGWQHQMQGSVDKEA</sequence>
<dbReference type="RefSeq" id="WP_116492530.1">
    <property type="nucleotide sequence ID" value="NZ_QDFR01000007.1"/>
</dbReference>
<dbReference type="GO" id="GO:0016747">
    <property type="term" value="F:acyltransferase activity, transferring groups other than amino-acyl groups"/>
    <property type="evidence" value="ECO:0007669"/>
    <property type="project" value="InterPro"/>
</dbReference>
<reference evidence="2 3" key="1">
    <citation type="submission" date="2018-04" db="EMBL/GenBank/DDBJ databases">
        <authorList>
            <person name="Hagen T."/>
        </authorList>
    </citation>
    <scope>NUCLEOTIDE SEQUENCE [LARGE SCALE GENOMIC DNA]</scope>
    <source>
        <strain evidence="2 3">TPD7009</strain>
    </source>
</reference>